<keyword evidence="1" id="KW-0732">Signal</keyword>
<feature type="signal peptide" evidence="1">
    <location>
        <begin position="1"/>
        <end position="26"/>
    </location>
</feature>
<feature type="chain" id="PRO_5040784800" description="DUF680 domain-containing protein" evidence="1">
    <location>
        <begin position="27"/>
        <end position="59"/>
    </location>
</feature>
<evidence type="ECO:0000313" key="2">
    <source>
        <dbReference type="EMBL" id="MTW16082.1"/>
    </source>
</evidence>
<dbReference type="AlphaFoldDB" id="A0A9X5AR89"/>
<accession>A0A9X5AR89</accession>
<dbReference type="RefSeq" id="WP_155479135.1">
    <property type="nucleotide sequence ID" value="NZ_WNKV01000004.1"/>
</dbReference>
<proteinExistence type="predicted"/>
<organism evidence="2 3">
    <name type="scientific">Rhodoplanes serenus</name>
    <dbReference type="NCBI Taxonomy" id="200615"/>
    <lineage>
        <taxon>Bacteria</taxon>
        <taxon>Pseudomonadati</taxon>
        <taxon>Pseudomonadota</taxon>
        <taxon>Alphaproteobacteria</taxon>
        <taxon>Hyphomicrobiales</taxon>
        <taxon>Nitrobacteraceae</taxon>
        <taxon>Rhodoplanes</taxon>
    </lineage>
</organism>
<sequence length="59" mass="6298">MTFSKIVLFAFGLLAMLATSGVDVQAAPRNHTAMTVQSDHGTVQPADEALFDRAKGSIY</sequence>
<comment type="caution">
    <text evidence="2">The sequence shown here is derived from an EMBL/GenBank/DDBJ whole genome shotgun (WGS) entry which is preliminary data.</text>
</comment>
<evidence type="ECO:0008006" key="4">
    <source>
        <dbReference type="Google" id="ProtNLM"/>
    </source>
</evidence>
<reference evidence="2 3" key="1">
    <citation type="submission" date="2019-11" db="EMBL/GenBank/DDBJ databases">
        <title>Whole-genome sequence of Rhodoplanes serenus DSM 18633, type strain.</title>
        <authorList>
            <person name="Kyndt J.A."/>
            <person name="Meyer T.E."/>
        </authorList>
    </citation>
    <scope>NUCLEOTIDE SEQUENCE [LARGE SCALE GENOMIC DNA]</scope>
    <source>
        <strain evidence="2 3">DSM 18633</strain>
    </source>
</reference>
<evidence type="ECO:0000313" key="3">
    <source>
        <dbReference type="Proteomes" id="UP000438991"/>
    </source>
</evidence>
<name>A0A9X5AR89_9BRAD</name>
<gene>
    <name evidence="2" type="ORF">GJ689_07660</name>
</gene>
<dbReference type="EMBL" id="WNKV01000004">
    <property type="protein sequence ID" value="MTW16082.1"/>
    <property type="molecule type" value="Genomic_DNA"/>
</dbReference>
<dbReference type="Proteomes" id="UP000438991">
    <property type="component" value="Unassembled WGS sequence"/>
</dbReference>
<protein>
    <recommendedName>
        <fullName evidence="4">DUF680 domain-containing protein</fullName>
    </recommendedName>
</protein>
<evidence type="ECO:0000256" key="1">
    <source>
        <dbReference type="SAM" id="SignalP"/>
    </source>
</evidence>